<organism evidence="7 8">
    <name type="scientific">Ananas comosus</name>
    <name type="common">Pineapple</name>
    <name type="synonym">Ananas ananas</name>
    <dbReference type="NCBI Taxonomy" id="4615"/>
    <lineage>
        <taxon>Eukaryota</taxon>
        <taxon>Viridiplantae</taxon>
        <taxon>Streptophyta</taxon>
        <taxon>Embryophyta</taxon>
        <taxon>Tracheophyta</taxon>
        <taxon>Spermatophyta</taxon>
        <taxon>Magnoliopsida</taxon>
        <taxon>Liliopsida</taxon>
        <taxon>Poales</taxon>
        <taxon>Bromeliaceae</taxon>
        <taxon>Bromelioideae</taxon>
        <taxon>Ananas</taxon>
    </lineage>
</organism>
<feature type="transmembrane region" description="Helical" evidence="6">
    <location>
        <begin position="329"/>
        <end position="346"/>
    </location>
</feature>
<keyword evidence="7" id="KW-1185">Reference proteome</keyword>
<evidence type="ECO:0000256" key="1">
    <source>
        <dbReference type="ARBA" id="ARBA00004141"/>
    </source>
</evidence>
<dbReference type="RefSeq" id="XP_020104065.1">
    <property type="nucleotide sequence ID" value="XM_020248476.1"/>
</dbReference>
<comment type="subcellular location">
    <subcellularLocation>
        <location evidence="1">Membrane</location>
        <topology evidence="1">Multi-pass membrane protein</topology>
    </subcellularLocation>
</comment>
<evidence type="ECO:0000256" key="6">
    <source>
        <dbReference type="SAM" id="Phobius"/>
    </source>
</evidence>
<dbReference type="GeneID" id="109721057"/>
<reference evidence="7" key="1">
    <citation type="journal article" date="2015" name="Nat. Genet.">
        <title>The pineapple genome and the evolution of CAM photosynthesis.</title>
        <authorList>
            <person name="Ming R."/>
            <person name="VanBuren R."/>
            <person name="Wai C.M."/>
            <person name="Tang H."/>
            <person name="Schatz M.C."/>
            <person name="Bowers J.E."/>
            <person name="Lyons E."/>
            <person name="Wang M.L."/>
            <person name="Chen J."/>
            <person name="Biggers E."/>
            <person name="Zhang J."/>
            <person name="Huang L."/>
            <person name="Zhang L."/>
            <person name="Miao W."/>
            <person name="Zhang J."/>
            <person name="Ye Z."/>
            <person name="Miao C."/>
            <person name="Lin Z."/>
            <person name="Wang H."/>
            <person name="Zhou H."/>
            <person name="Yim W.C."/>
            <person name="Priest H.D."/>
            <person name="Zheng C."/>
            <person name="Woodhouse M."/>
            <person name="Edger P.P."/>
            <person name="Guyot R."/>
            <person name="Guo H.B."/>
            <person name="Guo H."/>
            <person name="Zheng G."/>
            <person name="Singh R."/>
            <person name="Sharma A."/>
            <person name="Min X."/>
            <person name="Zheng Y."/>
            <person name="Lee H."/>
            <person name="Gurtowski J."/>
            <person name="Sedlazeck F.J."/>
            <person name="Harkess A."/>
            <person name="McKain M.R."/>
            <person name="Liao Z."/>
            <person name="Fang J."/>
            <person name="Liu J."/>
            <person name="Zhang X."/>
            <person name="Zhang Q."/>
            <person name="Hu W."/>
            <person name="Qin Y."/>
            <person name="Wang K."/>
            <person name="Chen L.Y."/>
            <person name="Shirley N."/>
            <person name="Lin Y.R."/>
            <person name="Liu L.Y."/>
            <person name="Hernandez A.G."/>
            <person name="Wright C.L."/>
            <person name="Bulone V."/>
            <person name="Tuskan G.A."/>
            <person name="Heath K."/>
            <person name="Zee F."/>
            <person name="Moore P.H."/>
            <person name="Sunkar R."/>
            <person name="Leebens-Mack J.H."/>
            <person name="Mockler T."/>
            <person name="Bennetzen J.L."/>
            <person name="Freeling M."/>
            <person name="Sankoff D."/>
            <person name="Paterson A.H."/>
            <person name="Zhu X."/>
            <person name="Yang X."/>
            <person name="Smith J.A."/>
            <person name="Cushman J.C."/>
            <person name="Paull R.E."/>
            <person name="Yu Q."/>
        </authorList>
    </citation>
    <scope>NUCLEOTIDE SEQUENCE [LARGE SCALE GENOMIC DNA]</scope>
    <source>
        <strain evidence="7">cv. F153</strain>
    </source>
</reference>
<feature type="transmembrane region" description="Helical" evidence="6">
    <location>
        <begin position="53"/>
        <end position="75"/>
    </location>
</feature>
<dbReference type="GO" id="GO:0015205">
    <property type="term" value="F:nucleobase transmembrane transporter activity"/>
    <property type="evidence" value="ECO:0007669"/>
    <property type="project" value="TreeGrafter"/>
</dbReference>
<proteinExistence type="inferred from homology"/>
<dbReference type="InterPro" id="IPR001248">
    <property type="entry name" value="Pur-cyt_permease"/>
</dbReference>
<feature type="transmembrane region" description="Helical" evidence="6">
    <location>
        <begin position="135"/>
        <end position="154"/>
    </location>
</feature>
<protein>
    <submittedName>
        <fullName evidence="8">Purine-uracil permease NCS1-like</fullName>
    </submittedName>
</protein>
<dbReference type="AlphaFoldDB" id="A0A6P5GFC3"/>
<dbReference type="Gene3D" id="1.10.4160.10">
    <property type="entry name" value="Hydantoin permease"/>
    <property type="match status" value="1"/>
</dbReference>
<dbReference type="InterPro" id="IPR045225">
    <property type="entry name" value="Uracil/uridine/allantoin_perm"/>
</dbReference>
<name>A0A6P5GFC3_ANACO</name>
<dbReference type="Gramene" id="Aco003888.1.mrna1">
    <property type="protein sequence ID" value="Aco003888.1.mrna1"/>
    <property type="gene ID" value="Aco003888.1.path1"/>
</dbReference>
<keyword evidence="3 6" id="KW-0812">Transmembrane</keyword>
<dbReference type="PANTHER" id="PTHR30618:SF0">
    <property type="entry name" value="PURINE-URACIL PERMEASE NCS1"/>
    <property type="match status" value="1"/>
</dbReference>
<dbReference type="CDD" id="cd11485">
    <property type="entry name" value="SLC-NCS1sbd_YbbW-like"/>
    <property type="match status" value="1"/>
</dbReference>
<evidence type="ECO:0000256" key="2">
    <source>
        <dbReference type="ARBA" id="ARBA00008974"/>
    </source>
</evidence>
<comment type="similarity">
    <text evidence="2">Belongs to the purine-cytosine permease (2.A.39) family.</text>
</comment>
<feature type="transmembrane region" description="Helical" evidence="6">
    <location>
        <begin position="204"/>
        <end position="226"/>
    </location>
</feature>
<evidence type="ECO:0000313" key="8">
    <source>
        <dbReference type="RefSeq" id="XP_020104065.1"/>
    </source>
</evidence>
<evidence type="ECO:0000313" key="7">
    <source>
        <dbReference type="Proteomes" id="UP000515123"/>
    </source>
</evidence>
<feature type="transmembrane region" description="Helical" evidence="6">
    <location>
        <begin position="435"/>
        <end position="458"/>
    </location>
</feature>
<dbReference type="PANTHER" id="PTHR30618">
    <property type="entry name" value="NCS1 FAMILY PURINE/PYRIMIDINE TRANSPORTER"/>
    <property type="match status" value="1"/>
</dbReference>
<feature type="transmembrane region" description="Helical" evidence="6">
    <location>
        <begin position="166"/>
        <end position="184"/>
    </location>
</feature>
<feature type="transmembrane region" description="Helical" evidence="6">
    <location>
        <begin position="96"/>
        <end position="115"/>
    </location>
</feature>
<sequence length="488" mass="52155">MTGGRASWSELRPTRAGQRTATAVEFAGLWVGLAVGVPSYYIAGALVEKGMAWYQALGVVVLAKSLLLLPLLLLSHPGARYGLPFPVLARASFGPLAAHLPSLLRALVAAGWFGIESWIGAEALLLLLPSSYRVGVSYAVSFVLFIAIQLLLVLKGMRGIRALEKYSAPVLIFLAVTLLIWAYVWAGGFGPMLSLPPRLSPGEFWALFFPSLTANVGSWAAVALTISDFTRFARSQADHILGQLGLPLFMGSFAFVGLAVTSATQTIFGRIISDPVQLAAHINGGPLVRLFVVSGLVLAIVTTNIPANIVGPANILMGLSPKWFTFRRGALVTAVLSVGFQPWRIYGNADRFVYAWLVSYSAVMGPIAGIILTDYFVLRRTVLDVEGLYETGPGGPYYYYRGCNLVALFTMVVTVGPTIPGFLHKVGVVGPIPEALVFIYNVGWFFGFFSSALVYAALSYLCGRCGVGGKAEATATYSPTLTGPLLAE</sequence>
<feature type="transmembrane region" description="Helical" evidence="6">
    <location>
        <begin position="398"/>
        <end position="423"/>
    </location>
</feature>
<gene>
    <name evidence="8" type="primary">LOC109721057</name>
</gene>
<feature type="transmembrane region" description="Helical" evidence="6">
    <location>
        <begin position="21"/>
        <end position="41"/>
    </location>
</feature>
<feature type="transmembrane region" description="Helical" evidence="6">
    <location>
        <begin position="352"/>
        <end position="377"/>
    </location>
</feature>
<feature type="transmembrane region" description="Helical" evidence="6">
    <location>
        <begin position="288"/>
        <end position="317"/>
    </location>
</feature>
<keyword evidence="4 6" id="KW-1133">Transmembrane helix</keyword>
<evidence type="ECO:0000256" key="4">
    <source>
        <dbReference type="ARBA" id="ARBA00022989"/>
    </source>
</evidence>
<dbReference type="GO" id="GO:0005886">
    <property type="term" value="C:plasma membrane"/>
    <property type="evidence" value="ECO:0007669"/>
    <property type="project" value="TreeGrafter"/>
</dbReference>
<evidence type="ECO:0000256" key="5">
    <source>
        <dbReference type="ARBA" id="ARBA00023136"/>
    </source>
</evidence>
<accession>A0A6P5GFC3</accession>
<dbReference type="Proteomes" id="UP000515123">
    <property type="component" value="Linkage group 15"/>
</dbReference>
<dbReference type="OrthoDB" id="2018619at2759"/>
<dbReference type="Pfam" id="PF02133">
    <property type="entry name" value="Transp_cyt_pur"/>
    <property type="match status" value="1"/>
</dbReference>
<feature type="transmembrane region" description="Helical" evidence="6">
    <location>
        <begin position="246"/>
        <end position="268"/>
    </location>
</feature>
<evidence type="ECO:0000256" key="3">
    <source>
        <dbReference type="ARBA" id="ARBA00022692"/>
    </source>
</evidence>
<reference evidence="8" key="2">
    <citation type="submission" date="2025-08" db="UniProtKB">
        <authorList>
            <consortium name="RefSeq"/>
        </authorList>
    </citation>
    <scope>IDENTIFICATION</scope>
    <source>
        <tissue evidence="8">Leaf</tissue>
    </source>
</reference>
<keyword evidence="5 6" id="KW-0472">Membrane</keyword>